<sequence length="250" mass="29033">MAKRGRSKSKWNKYRIVRSVSSLRSHIPKSKPYSKANLKSLLARYGRVIVKPVHGSGGKGVMRVRRSSSGRIEIRYKRKKKSYWSRAAANRYIRRKSRGKEMIVQRYIRLAQVRGCPFDLRVMVQRKRTSSSRWKVTGSLAKVAGKGYIITNIRRSHGKVLKTSAALRRSNLKGNTAPRRSRILKEVDRISLVSARTLSRFYRYIHTVGMDIGIDRHGKVWLIEANFTPDLTLFRKLSKKAYRNIVNYRK</sequence>
<proteinExistence type="predicted"/>
<protein>
    <recommendedName>
        <fullName evidence="3">ATP-grasp domain-containing protein</fullName>
    </recommendedName>
</protein>
<dbReference type="Gene3D" id="3.30.470.20">
    <property type="entry name" value="ATP-grasp fold, B domain"/>
    <property type="match status" value="1"/>
</dbReference>
<name>A0A5R9GDW1_9BACL</name>
<evidence type="ECO:0008006" key="3">
    <source>
        <dbReference type="Google" id="ProtNLM"/>
    </source>
</evidence>
<organism evidence="1 2">
    <name type="scientific">Paenibacillus antri</name>
    <dbReference type="NCBI Taxonomy" id="2582848"/>
    <lineage>
        <taxon>Bacteria</taxon>
        <taxon>Bacillati</taxon>
        <taxon>Bacillota</taxon>
        <taxon>Bacilli</taxon>
        <taxon>Bacillales</taxon>
        <taxon>Paenibacillaceae</taxon>
        <taxon>Paenibacillus</taxon>
    </lineage>
</organism>
<keyword evidence="2" id="KW-1185">Reference proteome</keyword>
<dbReference type="InterPro" id="IPR013815">
    <property type="entry name" value="ATP_grasp_subdomain_1"/>
</dbReference>
<accession>A0A5R9GDW1</accession>
<dbReference type="Proteomes" id="UP000309676">
    <property type="component" value="Unassembled WGS sequence"/>
</dbReference>
<dbReference type="Pfam" id="PF14398">
    <property type="entry name" value="ATPgrasp_YheCD"/>
    <property type="match status" value="1"/>
</dbReference>
<dbReference type="EMBL" id="VCIW01000012">
    <property type="protein sequence ID" value="TLS50843.1"/>
    <property type="molecule type" value="Genomic_DNA"/>
</dbReference>
<comment type="caution">
    <text evidence="1">The sequence shown here is derived from an EMBL/GenBank/DDBJ whole genome shotgun (WGS) entry which is preliminary data.</text>
</comment>
<dbReference type="AlphaFoldDB" id="A0A5R9GDW1"/>
<dbReference type="GO" id="GO:0005524">
    <property type="term" value="F:ATP binding"/>
    <property type="evidence" value="ECO:0007669"/>
    <property type="project" value="InterPro"/>
</dbReference>
<dbReference type="SUPFAM" id="SSF56059">
    <property type="entry name" value="Glutathione synthetase ATP-binding domain-like"/>
    <property type="match status" value="1"/>
</dbReference>
<gene>
    <name evidence="1" type="ORF">FE782_17475</name>
</gene>
<dbReference type="InterPro" id="IPR026838">
    <property type="entry name" value="YheC/D"/>
</dbReference>
<evidence type="ECO:0000313" key="2">
    <source>
        <dbReference type="Proteomes" id="UP000309676"/>
    </source>
</evidence>
<reference evidence="1 2" key="1">
    <citation type="submission" date="2019-05" db="EMBL/GenBank/DDBJ databases">
        <authorList>
            <person name="Narsing Rao M.P."/>
            <person name="Li W.J."/>
        </authorList>
    </citation>
    <scope>NUCLEOTIDE SEQUENCE [LARGE SCALE GENOMIC DNA]</scope>
    <source>
        <strain evidence="1 2">SYSU_K30003</strain>
    </source>
</reference>
<dbReference type="RefSeq" id="WP_138195529.1">
    <property type="nucleotide sequence ID" value="NZ_VCIW01000012.1"/>
</dbReference>
<dbReference type="OrthoDB" id="7869153at2"/>
<dbReference type="Gene3D" id="3.30.1490.20">
    <property type="entry name" value="ATP-grasp fold, A domain"/>
    <property type="match status" value="1"/>
</dbReference>
<evidence type="ECO:0000313" key="1">
    <source>
        <dbReference type="EMBL" id="TLS50843.1"/>
    </source>
</evidence>